<dbReference type="PANTHER" id="PTHR33353">
    <property type="entry name" value="PUTATIVE (AFU_ORTHOLOGUE AFUA_1G12560)-RELATED"/>
    <property type="match status" value="1"/>
</dbReference>
<dbReference type="GO" id="GO:0030248">
    <property type="term" value="F:cellulose binding"/>
    <property type="evidence" value="ECO:0007669"/>
    <property type="project" value="UniProtKB-UniRule"/>
</dbReference>
<keyword evidence="2" id="KW-0136">Cellulose degradation</keyword>
<dbReference type="OrthoDB" id="4849160at2759"/>
<dbReference type="Gene3D" id="2.70.50.70">
    <property type="match status" value="1"/>
</dbReference>
<dbReference type="GO" id="GO:0030245">
    <property type="term" value="P:cellulose catabolic process"/>
    <property type="evidence" value="ECO:0007669"/>
    <property type="project" value="UniProtKB-UniRule"/>
</dbReference>
<evidence type="ECO:0000256" key="2">
    <source>
        <dbReference type="RuleBase" id="RU368122"/>
    </source>
</evidence>
<gene>
    <name evidence="6" type="ORF">EST38_g6159</name>
</gene>
<evidence type="ECO:0000313" key="7">
    <source>
        <dbReference type="Proteomes" id="UP000290288"/>
    </source>
</evidence>
<organism evidence="6 7">
    <name type="scientific">Candolleomyces aberdarensis</name>
    <dbReference type="NCBI Taxonomy" id="2316362"/>
    <lineage>
        <taxon>Eukaryota</taxon>
        <taxon>Fungi</taxon>
        <taxon>Dikarya</taxon>
        <taxon>Basidiomycota</taxon>
        <taxon>Agaricomycotina</taxon>
        <taxon>Agaricomycetes</taxon>
        <taxon>Agaricomycetidae</taxon>
        <taxon>Agaricales</taxon>
        <taxon>Agaricineae</taxon>
        <taxon>Psathyrellaceae</taxon>
        <taxon>Candolleomyces</taxon>
    </lineage>
</organism>
<dbReference type="EC" id="1.14.99.56" evidence="2"/>
<keyword evidence="4" id="KW-0732">Signal</keyword>
<dbReference type="InterPro" id="IPR005103">
    <property type="entry name" value="AA9_LPMO"/>
</dbReference>
<dbReference type="GO" id="GO:0008810">
    <property type="term" value="F:cellulase activity"/>
    <property type="evidence" value="ECO:0007669"/>
    <property type="project" value="UniProtKB-UniRule"/>
</dbReference>
<feature type="signal peptide" evidence="4">
    <location>
        <begin position="1"/>
        <end position="18"/>
    </location>
</feature>
<feature type="domain" description="Auxiliary Activity family 9 catalytic" evidence="5">
    <location>
        <begin position="19"/>
        <end position="225"/>
    </location>
</feature>
<accession>A0A4Q2DLC8</accession>
<evidence type="ECO:0000313" key="6">
    <source>
        <dbReference type="EMBL" id="RXW19694.1"/>
    </source>
</evidence>
<keyword evidence="2" id="KW-0624">Polysaccharide degradation</keyword>
<keyword evidence="1 2" id="KW-1015">Disulfide bond</keyword>
<evidence type="ECO:0000256" key="1">
    <source>
        <dbReference type="ARBA" id="ARBA00023157"/>
    </source>
</evidence>
<dbReference type="PANTHER" id="PTHR33353:SF32">
    <property type="entry name" value="ENDO-BETA-1,4-GLUCANASE D"/>
    <property type="match status" value="1"/>
</dbReference>
<evidence type="ECO:0000256" key="4">
    <source>
        <dbReference type="SAM" id="SignalP"/>
    </source>
</evidence>
<dbReference type="CDD" id="cd21175">
    <property type="entry name" value="LPMO_AA9"/>
    <property type="match status" value="1"/>
</dbReference>
<dbReference type="EMBL" id="SDEE01000188">
    <property type="protein sequence ID" value="RXW19694.1"/>
    <property type="molecule type" value="Genomic_DNA"/>
</dbReference>
<feature type="region of interest" description="Disordered" evidence="3">
    <location>
        <begin position="239"/>
        <end position="310"/>
    </location>
</feature>
<keyword evidence="7" id="KW-1185">Reference proteome</keyword>
<dbReference type="AlphaFoldDB" id="A0A4Q2DLC8"/>
<sequence>MYASILLLPLMLASYVSAHGFVHSVAINGQTFTGNRPSGQRNNRDTIIRQVRTQDPIKGARNPDVNCGAGSFVAPDVANANPGDTLAFDWRTADLSFWPHNTGPVITYLADCGNVACSEFDSTKARWFKIHQDGKKANGGEWVQADLMQGGKVNAKLPENIRPGNYLVRHEIIALHLAQNQGGAEFYAACAQIRIGGSGTGVPTEDELVSFPGAYSDNDAGILVRNVFDNRLDYQFPGPRVSRLAGTGAPAGDSTPSSTKTGSGSKPTSTSSSGNGNGNGNSGSTSGPKKTCRLKKNSSKSAGAAASTGEVYPRHISRVMRRLAFEGLDAHHSS</sequence>
<name>A0A4Q2DLC8_9AGAR</name>
<dbReference type="Pfam" id="PF03443">
    <property type="entry name" value="AA9"/>
    <property type="match status" value="1"/>
</dbReference>
<dbReference type="InterPro" id="IPR049892">
    <property type="entry name" value="AA9"/>
</dbReference>
<evidence type="ECO:0000256" key="3">
    <source>
        <dbReference type="SAM" id="MobiDB-lite"/>
    </source>
</evidence>
<dbReference type="GO" id="GO:0005576">
    <property type="term" value="C:extracellular region"/>
    <property type="evidence" value="ECO:0007669"/>
    <property type="project" value="UniProtKB-SubCell"/>
</dbReference>
<comment type="function">
    <text evidence="2">Lytic polysaccharide monooxygenase (LMPO) that depolymerizes crystalline and amorphous polysaccharides via the oxidation of scissile alpha- or beta-(1-4)-glycosidic bonds, yielding C1 and/or C4 oxidation products. Catalysis by LPMOs requires the reduction of the active-site copper from Cu(II) to Cu(I) by a reducing agent and H(2)O(2) or O(2) as a cosubstrate.</text>
</comment>
<dbReference type="STRING" id="2316362.A0A4Q2DLC8"/>
<evidence type="ECO:0000259" key="5">
    <source>
        <dbReference type="Pfam" id="PF03443"/>
    </source>
</evidence>
<feature type="chain" id="PRO_5020495695" description="AA9 family lytic polysaccharide monooxygenase" evidence="4">
    <location>
        <begin position="19"/>
        <end position="334"/>
    </location>
</feature>
<feature type="compositionally biased region" description="Low complexity" evidence="3">
    <location>
        <begin position="254"/>
        <end position="274"/>
    </location>
</feature>
<reference evidence="6 7" key="1">
    <citation type="submission" date="2019-01" db="EMBL/GenBank/DDBJ databases">
        <title>Draft genome sequence of Psathyrella aberdarensis IHI B618.</title>
        <authorList>
            <person name="Buettner E."/>
            <person name="Kellner H."/>
        </authorList>
    </citation>
    <scope>NUCLEOTIDE SEQUENCE [LARGE SCALE GENOMIC DNA]</scope>
    <source>
        <strain evidence="6 7">IHI B618</strain>
    </source>
</reference>
<keyword evidence="2" id="KW-0964">Secreted</keyword>
<proteinExistence type="predicted"/>
<keyword evidence="2" id="KW-0119">Carbohydrate metabolism</keyword>
<comment type="subcellular location">
    <subcellularLocation>
        <location evidence="2">Secreted</location>
    </subcellularLocation>
</comment>
<comment type="catalytic activity">
    <reaction evidence="2">
        <text>[(1-&gt;4)-beta-D-glucosyl]n+m + reduced acceptor + O2 = 4-dehydro-beta-D-glucosyl-[(1-&gt;4)-beta-D-glucosyl]n-1 + [(1-&gt;4)-beta-D-glucosyl]m + acceptor + H2O.</text>
        <dbReference type="EC" id="1.14.99.56"/>
    </reaction>
</comment>
<protein>
    <recommendedName>
        <fullName evidence="2">AA9 family lytic polysaccharide monooxygenase</fullName>
        <ecNumber evidence="2">1.14.99.56</ecNumber>
    </recommendedName>
    <alternativeName>
        <fullName evidence="2">Endo-beta-1,4-glucanase</fullName>
    </alternativeName>
    <alternativeName>
        <fullName evidence="2">Glycosyl hydrolase 61 family protein</fullName>
    </alternativeName>
</protein>
<comment type="domain">
    <text evidence="2">Has a modular structure: an endo-beta-1,4-glucanase catalytic module at the N-terminus, a linker rich in serines and threonines, and a C-terminal carbohydrate-binding module (CBM).</text>
</comment>
<comment type="caution">
    <text evidence="6">The sequence shown here is derived from an EMBL/GenBank/DDBJ whole genome shotgun (WGS) entry which is preliminary data.</text>
</comment>
<dbReference type="Proteomes" id="UP000290288">
    <property type="component" value="Unassembled WGS sequence"/>
</dbReference>